<evidence type="ECO:0000313" key="4">
    <source>
        <dbReference type="Proteomes" id="UP000605201"/>
    </source>
</evidence>
<evidence type="ECO:0000256" key="2">
    <source>
        <dbReference type="HAMAP-Rule" id="MF_00674"/>
    </source>
</evidence>
<dbReference type="PANTHER" id="PTHR37478:SF2">
    <property type="entry name" value="UPF0251 PROTEIN TK0562"/>
    <property type="match status" value="1"/>
</dbReference>
<reference evidence="3 4" key="1">
    <citation type="submission" date="2020-08" db="EMBL/GenBank/DDBJ databases">
        <title>Bridging the membrane lipid divide: bacteria of the FCB group superphylum have the potential to synthesize archaeal ether lipids.</title>
        <authorList>
            <person name="Villanueva L."/>
            <person name="Von Meijenfeldt F.A.B."/>
            <person name="Westbye A.B."/>
            <person name="Yadav S."/>
            <person name="Hopmans E.C."/>
            <person name="Dutilh B.E."/>
            <person name="Sinninghe Damste J.S."/>
        </authorList>
    </citation>
    <scope>NUCLEOTIDE SEQUENCE [LARGE SCALE GENOMIC DNA]</scope>
    <source>
        <strain evidence="3">NIOZ-UU17</strain>
    </source>
</reference>
<dbReference type="CDD" id="cd06171">
    <property type="entry name" value="Sigma70_r4"/>
    <property type="match status" value="1"/>
</dbReference>
<proteinExistence type="inferred from homology"/>
<dbReference type="PANTHER" id="PTHR37478">
    <property type="match status" value="1"/>
</dbReference>
<evidence type="ECO:0000256" key="1">
    <source>
        <dbReference type="ARBA" id="ARBA00009350"/>
    </source>
</evidence>
<comment type="similarity">
    <text evidence="1 2">Belongs to the UPF0251 family.</text>
</comment>
<dbReference type="InterPro" id="IPR013324">
    <property type="entry name" value="RNA_pol_sigma_r3/r4-like"/>
</dbReference>
<dbReference type="Proteomes" id="UP000605201">
    <property type="component" value="Unassembled WGS sequence"/>
</dbReference>
<dbReference type="AlphaFoldDB" id="A0A8J6NZI2"/>
<gene>
    <name evidence="3" type="ORF">H8D96_11055</name>
</gene>
<comment type="caution">
    <text evidence="3">The sequence shown here is derived from an EMBL/GenBank/DDBJ whole genome shotgun (WGS) entry which is preliminary data.</text>
</comment>
<accession>A0A8J6NZI2</accession>
<dbReference type="SUPFAM" id="SSF88659">
    <property type="entry name" value="Sigma3 and sigma4 domains of RNA polymerase sigma factors"/>
    <property type="match status" value="1"/>
</dbReference>
<evidence type="ECO:0000313" key="3">
    <source>
        <dbReference type="EMBL" id="MBC8432445.1"/>
    </source>
</evidence>
<organism evidence="3 4">
    <name type="scientific">Candidatus Desulfatibia vada</name>
    <dbReference type="NCBI Taxonomy" id="2841696"/>
    <lineage>
        <taxon>Bacteria</taxon>
        <taxon>Pseudomonadati</taxon>
        <taxon>Thermodesulfobacteriota</taxon>
        <taxon>Desulfobacteria</taxon>
        <taxon>Desulfobacterales</taxon>
        <taxon>Desulfobacterales incertae sedis</taxon>
        <taxon>Candidatus Desulfatibia</taxon>
    </lineage>
</organism>
<dbReference type="HAMAP" id="MF_00674">
    <property type="entry name" value="UPF0251"/>
    <property type="match status" value="1"/>
</dbReference>
<dbReference type="Pfam" id="PF02001">
    <property type="entry name" value="DUF134"/>
    <property type="match status" value="1"/>
</dbReference>
<dbReference type="Gene3D" id="1.10.10.10">
    <property type="entry name" value="Winged helix-like DNA-binding domain superfamily/Winged helix DNA-binding domain"/>
    <property type="match status" value="1"/>
</dbReference>
<name>A0A8J6NZI2_9BACT</name>
<dbReference type="EMBL" id="JACNIG010000226">
    <property type="protein sequence ID" value="MBC8432445.1"/>
    <property type="molecule type" value="Genomic_DNA"/>
</dbReference>
<sequence>MVRPKKNRYVKFDPDVSYFKPRGIPMQNLEEVCLTIDEGEAIRLADLLGMSHEEAGRRMGVSRATFGRIVQKARKTVADALINGKAINIEGGNYKIIMGARIFNCRKCNNRWEEPKGTGRPGKCPQCNHDDFHRTVEGG</sequence>
<dbReference type="InterPro" id="IPR036388">
    <property type="entry name" value="WH-like_DNA-bd_sf"/>
</dbReference>
<dbReference type="InterPro" id="IPR002852">
    <property type="entry name" value="UPF0251"/>
</dbReference>
<protein>
    <recommendedName>
        <fullName evidence="2">UPF0251 protein H8D96_11055</fullName>
    </recommendedName>
</protein>